<sequence>MSNINVLWQPIKGSSQEIAVDTRADETLYCGTRGGGKTDTQLMAFAKYVGMGYGRYWRGIIFDQEYKNLDDIIVKSRRIFGKMPNAKYNIKDSKWTWATGEELLFRRLRQDSDYWLYHGHEYTFIGFNELTKYPTSYLYDTIQSCNRSGFVSQEHPKIDSRGRTYYLPPIPLMIFSTTNPFGAGHNWVKKRFIDPAPYGTVVKRQTKVFNPKTKQEEIVEKTQVALFSSYIENIYLSPNYIASLLNYPDPNIRRAWALGSWDIVSGGAVGDLWDRSKHVISRFVIPEGWYIDRTFDWGSSHPFSVGWWACANGEEADVLLDNGEWIKFAPPKGSLIQFYEWYGTEDIGTNKGLKMSARDIARGIKKIEQGLIESGWIKRTVASGSADNQIWNNTNSDNDCIADIMASENVYWERSDKSSGSRVNGLQLFRDMLKNTTDNAEEPHIYFTNNCVASISTIPVLPRDEKRIDDVDTSAEDHAYDMVRYRILDGVGNGSIMLSVEY</sequence>
<reference evidence="1" key="1">
    <citation type="journal article" date="2021" name="Proc. Natl. Acad. Sci. U.S.A.">
        <title>A Catalog of Tens of Thousands of Viruses from Human Metagenomes Reveals Hidden Associations with Chronic Diseases.</title>
        <authorList>
            <person name="Tisza M.J."/>
            <person name="Buck C.B."/>
        </authorList>
    </citation>
    <scope>NUCLEOTIDE SEQUENCE</scope>
    <source>
        <strain evidence="1">CtiJm4</strain>
    </source>
</reference>
<dbReference type="Gene3D" id="3.40.50.300">
    <property type="entry name" value="P-loop containing nucleotide triphosphate hydrolases"/>
    <property type="match status" value="1"/>
</dbReference>
<dbReference type="Gene3D" id="3.30.420.280">
    <property type="match status" value="1"/>
</dbReference>
<dbReference type="InterPro" id="IPR027417">
    <property type="entry name" value="P-loop_NTPase"/>
</dbReference>
<proteinExistence type="predicted"/>
<accession>A0A8S5T0U9</accession>
<name>A0A8S5T0U9_9CAUD</name>
<protein>
    <submittedName>
        <fullName evidence="1">Large terminase</fullName>
    </submittedName>
</protein>
<evidence type="ECO:0000313" key="1">
    <source>
        <dbReference type="EMBL" id="DAF56889.1"/>
    </source>
</evidence>
<organism evidence="1">
    <name type="scientific">Siphoviridae sp. ctiJm4</name>
    <dbReference type="NCBI Taxonomy" id="2827916"/>
    <lineage>
        <taxon>Viruses</taxon>
        <taxon>Duplodnaviria</taxon>
        <taxon>Heunggongvirae</taxon>
        <taxon>Uroviricota</taxon>
        <taxon>Caudoviricetes</taxon>
    </lineage>
</organism>
<dbReference type="EMBL" id="BK032724">
    <property type="protein sequence ID" value="DAF56889.1"/>
    <property type="molecule type" value="Genomic_DNA"/>
</dbReference>